<evidence type="ECO:0000259" key="5">
    <source>
        <dbReference type="Pfam" id="PF00135"/>
    </source>
</evidence>
<dbReference type="PROSITE" id="PS00122">
    <property type="entry name" value="CARBOXYLESTERASE_B_1"/>
    <property type="match status" value="1"/>
</dbReference>
<dbReference type="InterPro" id="IPR002018">
    <property type="entry name" value="CarbesteraseB"/>
</dbReference>
<comment type="similarity">
    <text evidence="1 3">Belongs to the type-B carboxylesterase/lipase family.</text>
</comment>
<feature type="domain" description="Carboxylesterase type B" evidence="5">
    <location>
        <begin position="17"/>
        <end position="348"/>
    </location>
</feature>
<dbReference type="InterPro" id="IPR050309">
    <property type="entry name" value="Type-B_Carboxylest/Lipase"/>
</dbReference>
<evidence type="ECO:0000256" key="2">
    <source>
        <dbReference type="ARBA" id="ARBA00022801"/>
    </source>
</evidence>
<keyword evidence="2 3" id="KW-0378">Hydrolase</keyword>
<keyword evidence="3" id="KW-0732">Signal</keyword>
<feature type="signal peptide" evidence="3">
    <location>
        <begin position="1"/>
        <end position="21"/>
    </location>
</feature>
<name>A0A9P4TA53_CURKU</name>
<dbReference type="SUPFAM" id="SSF53474">
    <property type="entry name" value="alpha/beta-Hydrolases"/>
    <property type="match status" value="1"/>
</dbReference>
<dbReference type="Gene3D" id="3.40.50.1820">
    <property type="entry name" value="alpha/beta hydrolase"/>
    <property type="match status" value="1"/>
</dbReference>
<evidence type="ECO:0000256" key="3">
    <source>
        <dbReference type="RuleBase" id="RU361235"/>
    </source>
</evidence>
<dbReference type="GO" id="GO:0016787">
    <property type="term" value="F:hydrolase activity"/>
    <property type="evidence" value="ECO:0007669"/>
    <property type="project" value="UniProtKB-KW"/>
</dbReference>
<dbReference type="AlphaFoldDB" id="A0A9P4TA53"/>
<gene>
    <name evidence="6" type="ORF">E8E13_001574</name>
</gene>
<reference evidence="6" key="1">
    <citation type="submission" date="2019-04" db="EMBL/GenBank/DDBJ databases">
        <title>Sequencing of skin fungus with MAO and IRED activity.</title>
        <authorList>
            <person name="Marsaioli A.J."/>
            <person name="Bonatto J.M.C."/>
            <person name="Reis Junior O."/>
        </authorList>
    </citation>
    <scope>NUCLEOTIDE SEQUENCE</scope>
    <source>
        <strain evidence="6">30M1</strain>
    </source>
</reference>
<protein>
    <recommendedName>
        <fullName evidence="3">Carboxylic ester hydrolase</fullName>
        <ecNumber evidence="3">3.1.1.-</ecNumber>
    </recommendedName>
</protein>
<dbReference type="PANTHER" id="PTHR11559">
    <property type="entry name" value="CARBOXYLESTERASE"/>
    <property type="match status" value="1"/>
</dbReference>
<comment type="caution">
    <text evidence="6">The sequence shown here is derived from an EMBL/GenBank/DDBJ whole genome shotgun (WGS) entry which is preliminary data.</text>
</comment>
<organism evidence="6 7">
    <name type="scientific">Curvularia kusanoi</name>
    <name type="common">Cochliobolus kusanoi</name>
    <dbReference type="NCBI Taxonomy" id="90978"/>
    <lineage>
        <taxon>Eukaryota</taxon>
        <taxon>Fungi</taxon>
        <taxon>Dikarya</taxon>
        <taxon>Ascomycota</taxon>
        <taxon>Pezizomycotina</taxon>
        <taxon>Dothideomycetes</taxon>
        <taxon>Pleosporomycetidae</taxon>
        <taxon>Pleosporales</taxon>
        <taxon>Pleosporineae</taxon>
        <taxon>Pleosporaceae</taxon>
        <taxon>Curvularia</taxon>
    </lineage>
</organism>
<keyword evidence="7" id="KW-1185">Reference proteome</keyword>
<feature type="chain" id="PRO_5040546516" description="Carboxylic ester hydrolase" evidence="3">
    <location>
        <begin position="22"/>
        <end position="503"/>
    </location>
</feature>
<dbReference type="EC" id="3.1.1.-" evidence="3"/>
<dbReference type="EMBL" id="SWKU01000017">
    <property type="protein sequence ID" value="KAF2999223.1"/>
    <property type="molecule type" value="Genomic_DNA"/>
</dbReference>
<evidence type="ECO:0000256" key="1">
    <source>
        <dbReference type="ARBA" id="ARBA00005964"/>
    </source>
</evidence>
<dbReference type="OrthoDB" id="408631at2759"/>
<proteinExistence type="inferred from homology"/>
<dbReference type="Proteomes" id="UP000801428">
    <property type="component" value="Unassembled WGS sequence"/>
</dbReference>
<evidence type="ECO:0000313" key="6">
    <source>
        <dbReference type="EMBL" id="KAF2999223.1"/>
    </source>
</evidence>
<evidence type="ECO:0000313" key="7">
    <source>
        <dbReference type="Proteomes" id="UP000801428"/>
    </source>
</evidence>
<dbReference type="InterPro" id="IPR019826">
    <property type="entry name" value="Carboxylesterase_B_AS"/>
</dbReference>
<evidence type="ECO:0000256" key="4">
    <source>
        <dbReference type="SAM" id="MobiDB-lite"/>
    </source>
</evidence>
<accession>A0A9P4TA53</accession>
<dbReference type="Pfam" id="PF00135">
    <property type="entry name" value="COesterase"/>
    <property type="match status" value="2"/>
</dbReference>
<feature type="domain" description="Carboxylesterase type B" evidence="5">
    <location>
        <begin position="362"/>
        <end position="448"/>
    </location>
</feature>
<feature type="region of interest" description="Disordered" evidence="4">
    <location>
        <begin position="481"/>
        <end position="503"/>
    </location>
</feature>
<sequence>MRSFLIFALPVALALDSLVVSTSSGLLLGAVDSVTPDVVHFLGVPYAEPPVKARRWRPAVRKTAECGKFIDATEFGPACPQYHGSAPTTWLVDAPEFHNQPEDYQDEDCLSVNIWAPWKDNATAALPVVAWIHGGSFQTGGAQTPYHNPSRWVQRSGKHIVVGINYRLNIFGWPNATALKSNEVNLGYLDQRLAVEWIRDNIAKFGGDPERITLWGHSAGSVSVDSYELAYPHDPIVNGLIMSSGTAQSVVKFGAANFTTVAEHFNCDNPNATAELDCMRDVPFLDITNWLKQRLDNKTTPAIAFTPIVDNRTMWANVTDRALSGEFIRKPAIIGTVVNEWGPFLPYNRTFGPNQTLADNGTLAVFLCPSVQTTHERYAGGNATTFRYLYGGNFSNIAPLWWEGAYHSADLPLIFGTHGIARGNSTPFEIEVSKKMQDYFLAFVEDPEHGLPSAGWHGYAGDSSGESTLFGWKDSAIRPIPDKELESGCDEGVPNGKPKPPTS</sequence>
<dbReference type="InterPro" id="IPR029058">
    <property type="entry name" value="AB_hydrolase_fold"/>
</dbReference>